<evidence type="ECO:0000259" key="5">
    <source>
        <dbReference type="SMART" id="SM00827"/>
    </source>
</evidence>
<dbReference type="EMBL" id="MCFA01000363">
    <property type="protein sequence ID" value="ORX92900.1"/>
    <property type="molecule type" value="Genomic_DNA"/>
</dbReference>
<name>A0A1Y1Y4E4_9PLEO</name>
<dbReference type="Proteomes" id="UP000193144">
    <property type="component" value="Unassembled WGS sequence"/>
</dbReference>
<keyword evidence="6" id="KW-0378">Hydrolase</keyword>
<sequence>MATPWLEAFPSTAKPILDEIDATLNVPLTRIIAEGTNAQLTITENAQPAIMATSILILRVMEKEFDFKTAHRVDITLGHSLGEFAALVAGGYLSFPDALRMVRKRAEAMSQCSRNAVEEEGGEFGMIALVCESESHMRALVAGVREFLELSSPGSKSDSVIDIPAVQEVSIANINSKNQIVLSGSIERINTLLTNLRQFGGHDPRHVRLKSDSPFHSPIMVPAQKMMRKYLDQEKEDGSDIITWPGVMPCISNVSGRPFKSKDDLKDLLARACVETVQWWKSVRHLHEDEKVRRYIGIGPGKVGRNLVGKEVGMKGAVKGGGVWGITSPKEMEEVIRALDETEQADED</sequence>
<dbReference type="SUPFAM" id="SSF55048">
    <property type="entry name" value="Probable ACP-binding domain of malonyl-CoA ACP transacylase"/>
    <property type="match status" value="1"/>
</dbReference>
<evidence type="ECO:0000313" key="7">
    <source>
        <dbReference type="Proteomes" id="UP000193144"/>
    </source>
</evidence>
<evidence type="ECO:0000256" key="3">
    <source>
        <dbReference type="ARBA" id="ARBA00023315"/>
    </source>
</evidence>
<dbReference type="Gene3D" id="3.30.70.250">
    <property type="entry name" value="Malonyl-CoA ACP transacylase, ACP-binding"/>
    <property type="match status" value="1"/>
</dbReference>
<keyword evidence="2 6" id="KW-0808">Transferase</keyword>
<accession>A0A1Y1Y4E4</accession>
<reference evidence="6 7" key="1">
    <citation type="submission" date="2016-07" db="EMBL/GenBank/DDBJ databases">
        <title>Pervasive Adenine N6-methylation of Active Genes in Fungi.</title>
        <authorList>
            <consortium name="DOE Joint Genome Institute"/>
            <person name="Mondo S.J."/>
            <person name="Dannebaum R.O."/>
            <person name="Kuo R.C."/>
            <person name="Labutti K."/>
            <person name="Haridas S."/>
            <person name="Kuo A."/>
            <person name="Salamov A."/>
            <person name="Ahrendt S.R."/>
            <person name="Lipzen A."/>
            <person name="Sullivan W."/>
            <person name="Andreopoulos W.B."/>
            <person name="Clum A."/>
            <person name="Lindquist E."/>
            <person name="Daum C."/>
            <person name="Ramamoorthy G.K."/>
            <person name="Gryganskyi A."/>
            <person name="Culley D."/>
            <person name="Magnuson J.K."/>
            <person name="James T.Y."/>
            <person name="O'Malley M.A."/>
            <person name="Stajich J.E."/>
            <person name="Spatafora J.W."/>
            <person name="Visel A."/>
            <person name="Grigoriev I.V."/>
        </authorList>
    </citation>
    <scope>NUCLEOTIDE SEQUENCE [LARGE SCALE GENOMIC DNA]</scope>
    <source>
        <strain evidence="6 7">CBS 115471</strain>
    </source>
</reference>
<dbReference type="InterPro" id="IPR001227">
    <property type="entry name" value="Ac_transferase_dom_sf"/>
</dbReference>
<evidence type="ECO:0000256" key="4">
    <source>
        <dbReference type="ARBA" id="ARBA00048462"/>
    </source>
</evidence>
<dbReference type="InterPro" id="IPR016035">
    <property type="entry name" value="Acyl_Trfase/lysoPLipase"/>
</dbReference>
<dbReference type="PANTHER" id="PTHR42681:SF1">
    <property type="entry name" value="MALONYL-COA-ACYL CARRIER PROTEIN TRANSACYLASE, MITOCHONDRIAL"/>
    <property type="match status" value="1"/>
</dbReference>
<protein>
    <recommendedName>
        <fullName evidence="1">[acyl-carrier-protein] S-malonyltransferase</fullName>
        <ecNumber evidence="1">2.3.1.39</ecNumber>
    </recommendedName>
</protein>
<dbReference type="GO" id="GO:0016787">
    <property type="term" value="F:hydrolase activity"/>
    <property type="evidence" value="ECO:0007669"/>
    <property type="project" value="UniProtKB-KW"/>
</dbReference>
<dbReference type="AlphaFoldDB" id="A0A1Y1Y4E4"/>
<dbReference type="GO" id="GO:0005739">
    <property type="term" value="C:mitochondrion"/>
    <property type="evidence" value="ECO:0007669"/>
    <property type="project" value="TreeGrafter"/>
</dbReference>
<dbReference type="EC" id="2.3.1.39" evidence="1"/>
<gene>
    <name evidence="6" type="ORF">BCR34DRAFT_500313</name>
</gene>
<organism evidence="6 7">
    <name type="scientific">Clohesyomyces aquaticus</name>
    <dbReference type="NCBI Taxonomy" id="1231657"/>
    <lineage>
        <taxon>Eukaryota</taxon>
        <taxon>Fungi</taxon>
        <taxon>Dikarya</taxon>
        <taxon>Ascomycota</taxon>
        <taxon>Pezizomycotina</taxon>
        <taxon>Dothideomycetes</taxon>
        <taxon>Pleosporomycetidae</taxon>
        <taxon>Pleosporales</taxon>
        <taxon>Lindgomycetaceae</taxon>
        <taxon>Clohesyomyces</taxon>
    </lineage>
</organism>
<dbReference type="SMART" id="SM00827">
    <property type="entry name" value="PKS_AT"/>
    <property type="match status" value="1"/>
</dbReference>
<dbReference type="OrthoDB" id="541883at2759"/>
<evidence type="ECO:0000256" key="1">
    <source>
        <dbReference type="ARBA" id="ARBA00013258"/>
    </source>
</evidence>
<proteinExistence type="predicted"/>
<dbReference type="STRING" id="1231657.A0A1Y1Y4E4"/>
<comment type="catalytic activity">
    <reaction evidence="4">
        <text>holo-[ACP] + malonyl-CoA = malonyl-[ACP] + CoA</text>
        <dbReference type="Rhea" id="RHEA:41792"/>
        <dbReference type="Rhea" id="RHEA-COMP:9623"/>
        <dbReference type="Rhea" id="RHEA-COMP:9685"/>
        <dbReference type="ChEBI" id="CHEBI:57287"/>
        <dbReference type="ChEBI" id="CHEBI:57384"/>
        <dbReference type="ChEBI" id="CHEBI:64479"/>
        <dbReference type="ChEBI" id="CHEBI:78449"/>
        <dbReference type="EC" id="2.3.1.39"/>
    </reaction>
</comment>
<dbReference type="InterPro" id="IPR016036">
    <property type="entry name" value="Malonyl_transacylase_ACP-bd"/>
</dbReference>
<dbReference type="GO" id="GO:0006633">
    <property type="term" value="P:fatty acid biosynthetic process"/>
    <property type="evidence" value="ECO:0007669"/>
    <property type="project" value="TreeGrafter"/>
</dbReference>
<dbReference type="InterPro" id="IPR014043">
    <property type="entry name" value="Acyl_transferase_dom"/>
</dbReference>
<evidence type="ECO:0000256" key="2">
    <source>
        <dbReference type="ARBA" id="ARBA00022679"/>
    </source>
</evidence>
<comment type="caution">
    <text evidence="6">The sequence shown here is derived from an EMBL/GenBank/DDBJ whole genome shotgun (WGS) entry which is preliminary data.</text>
</comment>
<dbReference type="SUPFAM" id="SSF52151">
    <property type="entry name" value="FabD/lysophospholipase-like"/>
    <property type="match status" value="1"/>
</dbReference>
<dbReference type="Pfam" id="PF00698">
    <property type="entry name" value="Acyl_transf_1"/>
    <property type="match status" value="1"/>
</dbReference>
<dbReference type="GO" id="GO:0004314">
    <property type="term" value="F:[acyl-carrier-protein] S-malonyltransferase activity"/>
    <property type="evidence" value="ECO:0007669"/>
    <property type="project" value="UniProtKB-EC"/>
</dbReference>
<dbReference type="Gene3D" id="3.40.366.10">
    <property type="entry name" value="Malonyl-Coenzyme A Acyl Carrier Protein, domain 2"/>
    <property type="match status" value="1"/>
</dbReference>
<feature type="domain" description="Malonyl-CoA:ACP transacylase (MAT)" evidence="5">
    <location>
        <begin position="6"/>
        <end position="331"/>
    </location>
</feature>
<keyword evidence="3" id="KW-0012">Acyltransferase</keyword>
<keyword evidence="7" id="KW-1185">Reference proteome</keyword>
<dbReference type="PANTHER" id="PTHR42681">
    <property type="entry name" value="MALONYL-COA-ACYL CARRIER PROTEIN TRANSACYLASE, MITOCHONDRIAL"/>
    <property type="match status" value="1"/>
</dbReference>
<dbReference type="InterPro" id="IPR050858">
    <property type="entry name" value="Mal-CoA-ACP_Trans/PKS_FabD"/>
</dbReference>
<evidence type="ECO:0000313" key="6">
    <source>
        <dbReference type="EMBL" id="ORX92900.1"/>
    </source>
</evidence>